<dbReference type="Pfam" id="PF00106">
    <property type="entry name" value="adh_short"/>
    <property type="match status" value="1"/>
</dbReference>
<dbReference type="Proteomes" id="UP001152795">
    <property type="component" value="Unassembled WGS sequence"/>
</dbReference>
<dbReference type="Gene3D" id="3.40.50.720">
    <property type="entry name" value="NAD(P)-binding Rossmann-like Domain"/>
    <property type="match status" value="1"/>
</dbReference>
<dbReference type="InterPro" id="IPR036291">
    <property type="entry name" value="NAD(P)-bd_dom_sf"/>
</dbReference>
<accession>A0A6S7L688</accession>
<gene>
    <name evidence="1" type="ORF">PACLA_8A013794</name>
</gene>
<protein>
    <submittedName>
        <fullName evidence="1">Uncharacterized protein</fullName>
    </submittedName>
</protein>
<dbReference type="AlphaFoldDB" id="A0A6S7L688"/>
<dbReference type="PRINTS" id="PR00081">
    <property type="entry name" value="GDHRDH"/>
</dbReference>
<reference evidence="1" key="1">
    <citation type="submission" date="2020-04" db="EMBL/GenBank/DDBJ databases">
        <authorList>
            <person name="Alioto T."/>
            <person name="Alioto T."/>
            <person name="Gomez Garrido J."/>
        </authorList>
    </citation>
    <scope>NUCLEOTIDE SEQUENCE</scope>
    <source>
        <strain evidence="1">A484AB</strain>
    </source>
</reference>
<dbReference type="EMBL" id="CACRXK020015168">
    <property type="protein sequence ID" value="CAB4027989.1"/>
    <property type="molecule type" value="Genomic_DNA"/>
</dbReference>
<comment type="caution">
    <text evidence="1">The sequence shown here is derived from an EMBL/GenBank/DDBJ whole genome shotgun (WGS) entry which is preliminary data.</text>
</comment>
<sequence length="123" mass="13514">MTFYLIFRSNFICAHHAANMMVPRKQGLIINISSGGGLRYTFNVPYGIGKAANDRMMADMAVELRKHNVATVSLWPGLVSTEAISDMKDGKFGERASKVFETFEGEYIETPEFSGKAVVALGS</sequence>
<evidence type="ECO:0000313" key="1">
    <source>
        <dbReference type="EMBL" id="CAB4027989.1"/>
    </source>
</evidence>
<keyword evidence="2" id="KW-1185">Reference proteome</keyword>
<name>A0A6S7L688_PARCT</name>
<feature type="non-terminal residue" evidence="1">
    <location>
        <position position="1"/>
    </location>
</feature>
<dbReference type="PANTHER" id="PTHR44147:SF2">
    <property type="entry name" value="DEHYDROGENASE_REDUCTASE SDR FAMILY MEMBER 1"/>
    <property type="match status" value="1"/>
</dbReference>
<dbReference type="OrthoDB" id="5980282at2759"/>
<evidence type="ECO:0000313" key="2">
    <source>
        <dbReference type="Proteomes" id="UP001152795"/>
    </source>
</evidence>
<organism evidence="1 2">
    <name type="scientific">Paramuricea clavata</name>
    <name type="common">Red gorgonian</name>
    <name type="synonym">Violescent sea-whip</name>
    <dbReference type="NCBI Taxonomy" id="317549"/>
    <lineage>
        <taxon>Eukaryota</taxon>
        <taxon>Metazoa</taxon>
        <taxon>Cnidaria</taxon>
        <taxon>Anthozoa</taxon>
        <taxon>Octocorallia</taxon>
        <taxon>Malacalcyonacea</taxon>
        <taxon>Plexauridae</taxon>
        <taxon>Paramuricea</taxon>
    </lineage>
</organism>
<proteinExistence type="predicted"/>
<dbReference type="SUPFAM" id="SSF51735">
    <property type="entry name" value="NAD(P)-binding Rossmann-fold domains"/>
    <property type="match status" value="1"/>
</dbReference>
<dbReference type="PANTHER" id="PTHR44147">
    <property type="entry name" value="DEHYDROGENASE/REDUCTASE SDR FAMILY MEMBER 1"/>
    <property type="match status" value="1"/>
</dbReference>
<dbReference type="InterPro" id="IPR002347">
    <property type="entry name" value="SDR_fam"/>
</dbReference>